<gene>
    <name evidence="11" type="ORF">HGRIS_009328</name>
</gene>
<organism evidence="11 12">
    <name type="scientific">Hohenbuehelia grisea</name>
    <dbReference type="NCBI Taxonomy" id="104357"/>
    <lineage>
        <taxon>Eukaryota</taxon>
        <taxon>Fungi</taxon>
        <taxon>Dikarya</taxon>
        <taxon>Basidiomycota</taxon>
        <taxon>Agaricomycotina</taxon>
        <taxon>Agaricomycetes</taxon>
        <taxon>Agaricomycetidae</taxon>
        <taxon>Agaricales</taxon>
        <taxon>Pleurotineae</taxon>
        <taxon>Pleurotaceae</taxon>
        <taxon>Hohenbuehelia</taxon>
    </lineage>
</organism>
<dbReference type="InterPro" id="IPR024604">
    <property type="entry name" value="GSG2_C"/>
</dbReference>
<dbReference type="SMART" id="SM01331">
    <property type="entry name" value="DUF3635"/>
    <property type="match status" value="1"/>
</dbReference>
<feature type="compositionally biased region" description="Polar residues" evidence="9">
    <location>
        <begin position="207"/>
        <end position="226"/>
    </location>
</feature>
<keyword evidence="6" id="KW-0067">ATP-binding</keyword>
<dbReference type="Gene3D" id="1.10.510.10">
    <property type="entry name" value="Transferase(Phosphotransferase) domain 1"/>
    <property type="match status" value="1"/>
</dbReference>
<proteinExistence type="predicted"/>
<evidence type="ECO:0000256" key="8">
    <source>
        <dbReference type="ARBA" id="ARBA00048679"/>
    </source>
</evidence>
<keyword evidence="4" id="KW-0547">Nucleotide-binding</keyword>
<comment type="catalytic activity">
    <reaction evidence="8">
        <text>L-seryl-[protein] + ATP = O-phospho-L-seryl-[protein] + ADP + H(+)</text>
        <dbReference type="Rhea" id="RHEA:17989"/>
        <dbReference type="Rhea" id="RHEA-COMP:9863"/>
        <dbReference type="Rhea" id="RHEA-COMP:11604"/>
        <dbReference type="ChEBI" id="CHEBI:15378"/>
        <dbReference type="ChEBI" id="CHEBI:29999"/>
        <dbReference type="ChEBI" id="CHEBI:30616"/>
        <dbReference type="ChEBI" id="CHEBI:83421"/>
        <dbReference type="ChEBI" id="CHEBI:456216"/>
        <dbReference type="EC" id="2.7.11.1"/>
    </reaction>
</comment>
<keyword evidence="3" id="KW-0808">Transferase</keyword>
<evidence type="ECO:0000313" key="11">
    <source>
        <dbReference type="EMBL" id="KAL0949250.1"/>
    </source>
</evidence>
<keyword evidence="12" id="KW-1185">Reference proteome</keyword>
<protein>
    <recommendedName>
        <fullName evidence="1">non-specific serine/threonine protein kinase</fullName>
        <ecNumber evidence="1">2.7.11.1</ecNumber>
    </recommendedName>
</protein>
<sequence length="886" mass="96841">MLGSRTKQVNTYGRRNQRIVTVSDDFPNKTSPPVDIFANLPTAKWGPVVAKMRKKTTSPKAKVGSPKVVHISKKRHLPARQPSNQAIVKQEALADLLRRRALASPGKKSVNFNETPRIPLSPFPVNILSSATAASPAPVSKPKPRLKRRLPSAIGTPVALRKASAPAVDIEIVILDNDGQTVSKERRVSGTVPNVRQATRAKAASKPKSTTEVTSLISSSDDQTPVFSPKKRPSRRGKVKRVVSDDEVGMSPEKPITIFSDNDVGMSPEKPIDIHSDSEAGMSPEKPISVYSADAWDSPLARKVAKAPLPVTQQQPNPEPFINEIVMPPVPLPIPKETSVSIPKPRSSGVHLHSLHIPVHIDSPYARPRQLTPIRGRSRKGIFYDPPSPPSPTTPTDFDLSLELDGLDLNDSLGFDASTGDALPAAKPEFAEYLLPLLTECHQEECGPYEFSSFIEAFPLDPSVRPPNSNGERLHFRKIGEASFSEVFGIGDVVLKIIPLYDGGESTSSRDHAQDEGIEGPPPSAANDVLKEIIVTRAMGEVGDGFVSLVKSYIVRGRYPEVLLDLWDEYLDAKGSESIRPDTFLVQQTYAIIVLPNGGPDLEAYTFSNASKTGWRQACSLFWQVTKTLGHAEQLVSFEHRDLHWGQVLVKDTPITYAAHHPLGAQDMNQRGKAPAAPRPMMDDQCHGVKATVIDLGLSRMDAGDGRGGEMVHWTPFDEEIFMGEGDYQFDVYRFMRDHNGNSWEQFKPLTNVMWLHYLALKLLKSKRLKAPRAPRKSAVAAAMATPARSSTRATASSAAFSERDCYEALVEIERLLGQTVAEVKDKAKTRGKQTQTRRKTIAPTAAKKVGKVAAGSRAENAFPPISCAGALVEYGVKKGWVNPVG</sequence>
<feature type="compositionally biased region" description="Basic residues" evidence="9">
    <location>
        <begin position="229"/>
        <end position="241"/>
    </location>
</feature>
<dbReference type="Gene3D" id="3.30.200.20">
    <property type="entry name" value="Phosphorylase Kinase, domain 1"/>
    <property type="match status" value="1"/>
</dbReference>
<dbReference type="Proteomes" id="UP001556367">
    <property type="component" value="Unassembled WGS sequence"/>
</dbReference>
<evidence type="ECO:0000259" key="10">
    <source>
        <dbReference type="SMART" id="SM01331"/>
    </source>
</evidence>
<dbReference type="EC" id="2.7.11.1" evidence="1"/>
<dbReference type="PANTHER" id="PTHR24419">
    <property type="entry name" value="INTERLEUKIN-1 RECEPTOR-ASSOCIATED KINASE"/>
    <property type="match status" value="1"/>
</dbReference>
<feature type="domain" description="Serine/threonine-protein kinase haspin C-terminal" evidence="10">
    <location>
        <begin position="719"/>
        <end position="811"/>
    </location>
</feature>
<name>A0ABR3J0S2_9AGAR</name>
<dbReference type="EMBL" id="JASNQZ010000012">
    <property type="protein sequence ID" value="KAL0949250.1"/>
    <property type="molecule type" value="Genomic_DNA"/>
</dbReference>
<keyword evidence="5" id="KW-0418">Kinase</keyword>
<evidence type="ECO:0000256" key="7">
    <source>
        <dbReference type="ARBA" id="ARBA00047899"/>
    </source>
</evidence>
<evidence type="ECO:0000256" key="5">
    <source>
        <dbReference type="ARBA" id="ARBA00022777"/>
    </source>
</evidence>
<feature type="region of interest" description="Disordered" evidence="9">
    <location>
        <begin position="184"/>
        <end position="268"/>
    </location>
</feature>
<evidence type="ECO:0000256" key="3">
    <source>
        <dbReference type="ARBA" id="ARBA00022679"/>
    </source>
</evidence>
<evidence type="ECO:0000313" key="12">
    <source>
        <dbReference type="Proteomes" id="UP001556367"/>
    </source>
</evidence>
<evidence type="ECO:0000256" key="1">
    <source>
        <dbReference type="ARBA" id="ARBA00012513"/>
    </source>
</evidence>
<evidence type="ECO:0000256" key="4">
    <source>
        <dbReference type="ARBA" id="ARBA00022741"/>
    </source>
</evidence>
<comment type="catalytic activity">
    <reaction evidence="7">
        <text>L-threonyl-[protein] + ATP = O-phospho-L-threonyl-[protein] + ADP + H(+)</text>
        <dbReference type="Rhea" id="RHEA:46608"/>
        <dbReference type="Rhea" id="RHEA-COMP:11060"/>
        <dbReference type="Rhea" id="RHEA-COMP:11605"/>
        <dbReference type="ChEBI" id="CHEBI:15378"/>
        <dbReference type="ChEBI" id="CHEBI:30013"/>
        <dbReference type="ChEBI" id="CHEBI:30616"/>
        <dbReference type="ChEBI" id="CHEBI:61977"/>
        <dbReference type="ChEBI" id="CHEBI:456216"/>
        <dbReference type="EC" id="2.7.11.1"/>
    </reaction>
</comment>
<dbReference type="PANTHER" id="PTHR24419:SF18">
    <property type="entry name" value="SERINE_THREONINE-PROTEIN KINASE HASPIN"/>
    <property type="match status" value="1"/>
</dbReference>
<evidence type="ECO:0000256" key="2">
    <source>
        <dbReference type="ARBA" id="ARBA00022527"/>
    </source>
</evidence>
<evidence type="ECO:0000256" key="9">
    <source>
        <dbReference type="SAM" id="MobiDB-lite"/>
    </source>
</evidence>
<keyword evidence="2" id="KW-0723">Serine/threonine-protein kinase</keyword>
<comment type="caution">
    <text evidence="11">The sequence shown here is derived from an EMBL/GenBank/DDBJ whole genome shotgun (WGS) entry which is preliminary data.</text>
</comment>
<dbReference type="Pfam" id="PF12330">
    <property type="entry name" value="Haspin_kinase"/>
    <property type="match status" value="1"/>
</dbReference>
<accession>A0ABR3J0S2</accession>
<reference evidence="12" key="1">
    <citation type="submission" date="2024-06" db="EMBL/GenBank/DDBJ databases">
        <title>Multi-omics analyses provide insights into the biosynthesis of the anticancer antibiotic pleurotin in Hohenbuehelia grisea.</title>
        <authorList>
            <person name="Weaver J.A."/>
            <person name="Alberti F."/>
        </authorList>
    </citation>
    <scope>NUCLEOTIDE SEQUENCE [LARGE SCALE GENOMIC DNA]</scope>
    <source>
        <strain evidence="12">T-177</strain>
    </source>
</reference>
<evidence type="ECO:0000256" key="6">
    <source>
        <dbReference type="ARBA" id="ARBA00022840"/>
    </source>
</evidence>